<feature type="region of interest" description="Disordered" evidence="1">
    <location>
        <begin position="199"/>
        <end position="222"/>
    </location>
</feature>
<comment type="caution">
    <text evidence="2">The sequence shown here is derived from an EMBL/GenBank/DDBJ whole genome shotgun (WGS) entry which is preliminary data.</text>
</comment>
<feature type="compositionally biased region" description="Basic and acidic residues" evidence="1">
    <location>
        <begin position="80"/>
        <end position="91"/>
    </location>
</feature>
<name>A0A6A3P707_9STRA</name>
<sequence>MPSREFPAPPDLSELLKFFESDEGKARVNVATRTKTQRSRQSSLSSRLSSESLNVVSSRAPVQTKTVTAASRRLSQPRAAKSDRPATDEKPNSSPQGWNASTVLPPAPAKTLRHQLLCRTYQPPAPVYVVPSEATELLDRLAKGTISSRSKSKPHAHNPKNCTVGGDDRPINGVRPASPADTRGRDAIQTLLFYRKEVEKRRRLDTNDSSTDESQERLKATY</sequence>
<proteinExistence type="predicted"/>
<protein>
    <submittedName>
        <fullName evidence="2">Uncharacterized protein</fullName>
    </submittedName>
</protein>
<dbReference type="AlphaFoldDB" id="A0A6A3P707"/>
<gene>
    <name evidence="2" type="ORF">PR001_g280</name>
</gene>
<feature type="region of interest" description="Disordered" evidence="1">
    <location>
        <begin position="145"/>
        <end position="186"/>
    </location>
</feature>
<organism evidence="2 3">
    <name type="scientific">Phytophthora rubi</name>
    <dbReference type="NCBI Taxonomy" id="129364"/>
    <lineage>
        <taxon>Eukaryota</taxon>
        <taxon>Sar</taxon>
        <taxon>Stramenopiles</taxon>
        <taxon>Oomycota</taxon>
        <taxon>Peronosporomycetes</taxon>
        <taxon>Peronosporales</taxon>
        <taxon>Peronosporaceae</taxon>
        <taxon>Phytophthora</taxon>
    </lineage>
</organism>
<reference evidence="2 3" key="1">
    <citation type="submission" date="2018-09" db="EMBL/GenBank/DDBJ databases">
        <title>Genomic investigation of the strawberry pathogen Phytophthora fragariae indicates pathogenicity is determined by transcriptional variation in three key races.</title>
        <authorList>
            <person name="Adams T.M."/>
            <person name="Armitage A.D."/>
            <person name="Sobczyk M.K."/>
            <person name="Bates H.J."/>
            <person name="Dunwell J.M."/>
            <person name="Nellist C.F."/>
            <person name="Harrison R.J."/>
        </authorList>
    </citation>
    <scope>NUCLEOTIDE SEQUENCE [LARGE SCALE GENOMIC DNA]</scope>
    <source>
        <strain evidence="2 3">SCRP249</strain>
    </source>
</reference>
<dbReference type="Proteomes" id="UP000429607">
    <property type="component" value="Unassembled WGS sequence"/>
</dbReference>
<feature type="region of interest" description="Disordered" evidence="1">
    <location>
        <begin position="29"/>
        <end position="105"/>
    </location>
</feature>
<feature type="compositionally biased region" description="Polar residues" evidence="1">
    <location>
        <begin position="92"/>
        <end position="102"/>
    </location>
</feature>
<feature type="compositionally biased region" description="Polar residues" evidence="1">
    <location>
        <begin position="60"/>
        <end position="69"/>
    </location>
</feature>
<accession>A0A6A3P707</accession>
<evidence type="ECO:0000256" key="1">
    <source>
        <dbReference type="SAM" id="MobiDB-lite"/>
    </source>
</evidence>
<evidence type="ECO:0000313" key="3">
    <source>
        <dbReference type="Proteomes" id="UP000429607"/>
    </source>
</evidence>
<feature type="compositionally biased region" description="Low complexity" evidence="1">
    <location>
        <begin position="39"/>
        <end position="59"/>
    </location>
</feature>
<dbReference type="EMBL" id="QXFV01000006">
    <property type="protein sequence ID" value="KAE9052677.1"/>
    <property type="molecule type" value="Genomic_DNA"/>
</dbReference>
<evidence type="ECO:0000313" key="2">
    <source>
        <dbReference type="EMBL" id="KAE9052677.1"/>
    </source>
</evidence>